<evidence type="ECO:0000313" key="3">
    <source>
        <dbReference type="EMBL" id="OZI75204.1"/>
    </source>
</evidence>
<evidence type="ECO:0000313" key="4">
    <source>
        <dbReference type="Proteomes" id="UP000216429"/>
    </source>
</evidence>
<keyword evidence="4" id="KW-1185">Reference proteome</keyword>
<dbReference type="InterPro" id="IPR050266">
    <property type="entry name" value="AB_hydrolase_sf"/>
</dbReference>
<proteinExistence type="predicted"/>
<dbReference type="PANTHER" id="PTHR43798">
    <property type="entry name" value="MONOACYLGLYCEROL LIPASE"/>
    <property type="match status" value="1"/>
</dbReference>
<gene>
    <name evidence="3" type="ORF">CAL22_09140</name>
</gene>
<feature type="domain" description="AB hydrolase-1" evidence="2">
    <location>
        <begin position="28"/>
        <end position="265"/>
    </location>
</feature>
<comment type="caution">
    <text evidence="3">The sequence shown here is derived from an EMBL/GenBank/DDBJ whole genome shotgun (WGS) entry which is preliminary data.</text>
</comment>
<dbReference type="PANTHER" id="PTHR43798:SF31">
    <property type="entry name" value="AB HYDROLASE SUPERFAMILY PROTEIN YCLE"/>
    <property type="match status" value="1"/>
</dbReference>
<dbReference type="GO" id="GO:0016787">
    <property type="term" value="F:hydrolase activity"/>
    <property type="evidence" value="ECO:0007669"/>
    <property type="project" value="UniProtKB-KW"/>
</dbReference>
<evidence type="ECO:0000256" key="1">
    <source>
        <dbReference type="ARBA" id="ARBA00022801"/>
    </source>
</evidence>
<dbReference type="EMBL" id="NEVU01000002">
    <property type="protein sequence ID" value="OZI75204.1"/>
    <property type="molecule type" value="Genomic_DNA"/>
</dbReference>
<dbReference type="InterPro" id="IPR000073">
    <property type="entry name" value="AB_hydrolase_1"/>
</dbReference>
<dbReference type="Proteomes" id="UP000216429">
    <property type="component" value="Unassembled WGS sequence"/>
</dbReference>
<protein>
    <submittedName>
        <fullName evidence="3">Alpha/beta hydrolase</fullName>
    </submittedName>
</protein>
<dbReference type="AlphaFoldDB" id="A0A261VM64"/>
<dbReference type="InterPro" id="IPR029058">
    <property type="entry name" value="AB_hydrolase_fold"/>
</dbReference>
<dbReference type="Gene3D" id="3.40.50.1820">
    <property type="entry name" value="alpha/beta hydrolase"/>
    <property type="match status" value="1"/>
</dbReference>
<evidence type="ECO:0000259" key="2">
    <source>
        <dbReference type="Pfam" id="PF00561"/>
    </source>
</evidence>
<organism evidence="3 4">
    <name type="scientific">Bordetella genomosp. 12</name>
    <dbReference type="NCBI Taxonomy" id="463035"/>
    <lineage>
        <taxon>Bacteria</taxon>
        <taxon>Pseudomonadati</taxon>
        <taxon>Pseudomonadota</taxon>
        <taxon>Betaproteobacteria</taxon>
        <taxon>Burkholderiales</taxon>
        <taxon>Alcaligenaceae</taxon>
        <taxon>Bordetella</taxon>
    </lineage>
</organism>
<accession>A0A261VM64</accession>
<dbReference type="GO" id="GO:0016020">
    <property type="term" value="C:membrane"/>
    <property type="evidence" value="ECO:0007669"/>
    <property type="project" value="TreeGrafter"/>
</dbReference>
<reference evidence="4" key="1">
    <citation type="submission" date="2017-05" db="EMBL/GenBank/DDBJ databases">
        <title>Complete and WGS of Bordetella genogroups.</title>
        <authorList>
            <person name="Spilker T."/>
            <person name="Lipuma J."/>
        </authorList>
    </citation>
    <scope>NUCLEOTIDE SEQUENCE [LARGE SCALE GENOMIC DNA]</scope>
    <source>
        <strain evidence="4">AU6712</strain>
    </source>
</reference>
<name>A0A261VM64_9BORD</name>
<dbReference type="SUPFAM" id="SSF53474">
    <property type="entry name" value="alpha/beta-Hydrolases"/>
    <property type="match status" value="1"/>
</dbReference>
<keyword evidence="1 3" id="KW-0378">Hydrolase</keyword>
<sequence length="301" mass="32302">MIRRSPIMNQVLTDDGVRLCYESVGEGPPVLFVHEFAGDMRSWEPQLRAFARRHRCIVFNARGYPPSEVPQAPQAYSQARAVRDMAAVLDDAGIAQAHIVGLSMGGFAALHFGLAFAARARSLTIAGAGYGAMGADRQSFQAASQAAATQFETLGSGAYGPIYAEGAARIPFQNKDVRGWREFAQALAGHDARGAALTLRGVQARRPALDTMQASLAEMQVPALVIAGDEDDHALQASLFLKRVLPNSGLLVLPKTGHTINLEEPEAFNRAVLDFIAQAEAGRWLPRDPRSIGQVMPPGST</sequence>
<dbReference type="Pfam" id="PF00561">
    <property type="entry name" value="Abhydrolase_1"/>
    <property type="match status" value="1"/>
</dbReference>